<dbReference type="PANTHER" id="PTHR33021">
    <property type="entry name" value="BLUE COPPER PROTEIN"/>
    <property type="match status" value="1"/>
</dbReference>
<dbReference type="InterPro" id="IPR041846">
    <property type="entry name" value="ENL_dom"/>
</dbReference>
<feature type="signal peptide" evidence="10">
    <location>
        <begin position="1"/>
        <end position="26"/>
    </location>
</feature>
<dbReference type="InterPro" id="IPR008972">
    <property type="entry name" value="Cupredoxin"/>
</dbReference>
<dbReference type="GO" id="GO:0098552">
    <property type="term" value="C:side of membrane"/>
    <property type="evidence" value="ECO:0007669"/>
    <property type="project" value="UniProtKB-KW"/>
</dbReference>
<keyword evidence="6" id="KW-1015">Disulfide bond</keyword>
<name>A0AAV9CCY4_ACOCL</name>
<keyword evidence="13" id="KW-1185">Reference proteome</keyword>
<evidence type="ECO:0000256" key="6">
    <source>
        <dbReference type="ARBA" id="ARBA00023157"/>
    </source>
</evidence>
<dbReference type="PROSITE" id="PS51485">
    <property type="entry name" value="PHYTOCYANIN"/>
    <property type="match status" value="1"/>
</dbReference>
<evidence type="ECO:0000256" key="4">
    <source>
        <dbReference type="ARBA" id="ARBA00022729"/>
    </source>
</evidence>
<keyword evidence="2" id="KW-1003">Cell membrane</keyword>
<dbReference type="InterPro" id="IPR003245">
    <property type="entry name" value="Phytocyanin_dom"/>
</dbReference>
<evidence type="ECO:0000313" key="13">
    <source>
        <dbReference type="Proteomes" id="UP001180020"/>
    </source>
</evidence>
<proteinExistence type="inferred from homology"/>
<dbReference type="AlphaFoldDB" id="A0AAV9CCY4"/>
<keyword evidence="8" id="KW-0449">Lipoprotein</keyword>
<reference evidence="12" key="1">
    <citation type="journal article" date="2023" name="Nat. Commun.">
        <title>Diploid and tetraploid genomes of Acorus and the evolution of monocots.</title>
        <authorList>
            <person name="Ma L."/>
            <person name="Liu K.W."/>
            <person name="Li Z."/>
            <person name="Hsiao Y.Y."/>
            <person name="Qi Y."/>
            <person name="Fu T."/>
            <person name="Tang G.D."/>
            <person name="Zhang D."/>
            <person name="Sun W.H."/>
            <person name="Liu D.K."/>
            <person name="Li Y."/>
            <person name="Chen G.Z."/>
            <person name="Liu X.D."/>
            <person name="Liao X.Y."/>
            <person name="Jiang Y.T."/>
            <person name="Yu X."/>
            <person name="Hao Y."/>
            <person name="Huang J."/>
            <person name="Zhao X.W."/>
            <person name="Ke S."/>
            <person name="Chen Y.Y."/>
            <person name="Wu W.L."/>
            <person name="Hsu J.L."/>
            <person name="Lin Y.F."/>
            <person name="Huang M.D."/>
            <person name="Li C.Y."/>
            <person name="Huang L."/>
            <person name="Wang Z.W."/>
            <person name="Zhao X."/>
            <person name="Zhong W.Y."/>
            <person name="Peng D.H."/>
            <person name="Ahmad S."/>
            <person name="Lan S."/>
            <person name="Zhang J.S."/>
            <person name="Tsai W.C."/>
            <person name="Van de Peer Y."/>
            <person name="Liu Z.J."/>
        </authorList>
    </citation>
    <scope>NUCLEOTIDE SEQUENCE</scope>
    <source>
        <strain evidence="12">CP</strain>
    </source>
</reference>
<dbReference type="EMBL" id="JAUJYO010000019">
    <property type="protein sequence ID" value="KAK1286975.1"/>
    <property type="molecule type" value="Genomic_DNA"/>
</dbReference>
<protein>
    <submittedName>
        <fullName evidence="12">Early nodulin-like protein 3</fullName>
    </submittedName>
</protein>
<dbReference type="CDD" id="cd11019">
    <property type="entry name" value="OsENODL1_like"/>
    <property type="match status" value="1"/>
</dbReference>
<evidence type="ECO:0000256" key="2">
    <source>
        <dbReference type="ARBA" id="ARBA00022475"/>
    </source>
</evidence>
<keyword evidence="7" id="KW-0325">Glycoprotein</keyword>
<evidence type="ECO:0000256" key="3">
    <source>
        <dbReference type="ARBA" id="ARBA00022622"/>
    </source>
</evidence>
<reference evidence="12" key="2">
    <citation type="submission" date="2023-06" db="EMBL/GenBank/DDBJ databases">
        <authorList>
            <person name="Ma L."/>
            <person name="Liu K.-W."/>
            <person name="Li Z."/>
            <person name="Hsiao Y.-Y."/>
            <person name="Qi Y."/>
            <person name="Fu T."/>
            <person name="Tang G."/>
            <person name="Zhang D."/>
            <person name="Sun W.-H."/>
            <person name="Liu D.-K."/>
            <person name="Li Y."/>
            <person name="Chen G.-Z."/>
            <person name="Liu X.-D."/>
            <person name="Liao X.-Y."/>
            <person name="Jiang Y.-T."/>
            <person name="Yu X."/>
            <person name="Hao Y."/>
            <person name="Huang J."/>
            <person name="Zhao X.-W."/>
            <person name="Ke S."/>
            <person name="Chen Y.-Y."/>
            <person name="Wu W.-L."/>
            <person name="Hsu J.-L."/>
            <person name="Lin Y.-F."/>
            <person name="Huang M.-D."/>
            <person name="Li C.-Y."/>
            <person name="Huang L."/>
            <person name="Wang Z.-W."/>
            <person name="Zhao X."/>
            <person name="Zhong W.-Y."/>
            <person name="Peng D.-H."/>
            <person name="Ahmad S."/>
            <person name="Lan S."/>
            <person name="Zhang J.-S."/>
            <person name="Tsai W.-C."/>
            <person name="Van De Peer Y."/>
            <person name="Liu Z.-J."/>
        </authorList>
    </citation>
    <scope>NUCLEOTIDE SEQUENCE</scope>
    <source>
        <strain evidence="12">CP</strain>
        <tissue evidence="12">Leaves</tissue>
    </source>
</reference>
<dbReference type="Gene3D" id="2.60.40.420">
    <property type="entry name" value="Cupredoxins - blue copper proteins"/>
    <property type="match status" value="1"/>
</dbReference>
<dbReference type="InterPro" id="IPR039391">
    <property type="entry name" value="Phytocyanin-like"/>
</dbReference>
<feature type="domain" description="Phytocyanin" evidence="11">
    <location>
        <begin position="27"/>
        <end position="131"/>
    </location>
</feature>
<accession>A0AAV9CCY4</accession>
<evidence type="ECO:0000256" key="1">
    <source>
        <dbReference type="ARBA" id="ARBA00004609"/>
    </source>
</evidence>
<keyword evidence="3" id="KW-0336">GPI-anchor</keyword>
<comment type="similarity">
    <text evidence="9">Belongs to the early nodulin-like (ENODL) family.</text>
</comment>
<dbReference type="SUPFAM" id="SSF49503">
    <property type="entry name" value="Cupredoxins"/>
    <property type="match status" value="1"/>
</dbReference>
<sequence length="178" mass="18338">MASTTVSAAALLFLTLIFITTLSSEAKDFLVGGTTNAWKIPSSPSDSLNHWAESTRFQIGDSLVWKYEAGKDSVLQVTREAYLSCNTTGPVAEHGDGNTTVGLDKSGAFYFISGEKGHCEKGQKLIVVVLSKRSSSVSSPAPAPIAPANGGAAAVVPRRGGGILGGLVVLGGLVGLLF</sequence>
<dbReference type="GO" id="GO:0005886">
    <property type="term" value="C:plasma membrane"/>
    <property type="evidence" value="ECO:0007669"/>
    <property type="project" value="UniProtKB-SubCell"/>
</dbReference>
<dbReference type="Pfam" id="PF02298">
    <property type="entry name" value="Cu_bind_like"/>
    <property type="match status" value="1"/>
</dbReference>
<dbReference type="GO" id="GO:0009055">
    <property type="term" value="F:electron transfer activity"/>
    <property type="evidence" value="ECO:0007669"/>
    <property type="project" value="InterPro"/>
</dbReference>
<comment type="subcellular location">
    <subcellularLocation>
        <location evidence="1">Cell membrane</location>
        <topology evidence="1">Lipid-anchor</topology>
        <topology evidence="1">GPI-anchor</topology>
    </subcellularLocation>
</comment>
<gene>
    <name evidence="12" type="ORF">QJS10_CPB19g00711</name>
</gene>
<keyword evidence="5" id="KW-0472">Membrane</keyword>
<evidence type="ECO:0000256" key="8">
    <source>
        <dbReference type="ARBA" id="ARBA00023288"/>
    </source>
</evidence>
<dbReference type="PANTHER" id="PTHR33021:SF197">
    <property type="entry name" value="EARLY NODULIN-LIKE PROTEIN 13"/>
    <property type="match status" value="1"/>
</dbReference>
<evidence type="ECO:0000256" key="7">
    <source>
        <dbReference type="ARBA" id="ARBA00023180"/>
    </source>
</evidence>
<feature type="chain" id="PRO_5043855058" evidence="10">
    <location>
        <begin position="27"/>
        <end position="178"/>
    </location>
</feature>
<dbReference type="FunFam" id="2.60.40.420:FF:000069">
    <property type="entry name" value="Early nodulin-like protein 1"/>
    <property type="match status" value="1"/>
</dbReference>
<keyword evidence="4 10" id="KW-0732">Signal</keyword>
<evidence type="ECO:0000313" key="12">
    <source>
        <dbReference type="EMBL" id="KAK1286975.1"/>
    </source>
</evidence>
<organism evidence="12 13">
    <name type="scientific">Acorus calamus</name>
    <name type="common">Sweet flag</name>
    <dbReference type="NCBI Taxonomy" id="4465"/>
    <lineage>
        <taxon>Eukaryota</taxon>
        <taxon>Viridiplantae</taxon>
        <taxon>Streptophyta</taxon>
        <taxon>Embryophyta</taxon>
        <taxon>Tracheophyta</taxon>
        <taxon>Spermatophyta</taxon>
        <taxon>Magnoliopsida</taxon>
        <taxon>Liliopsida</taxon>
        <taxon>Acoraceae</taxon>
        <taxon>Acorus</taxon>
    </lineage>
</organism>
<evidence type="ECO:0000256" key="10">
    <source>
        <dbReference type="SAM" id="SignalP"/>
    </source>
</evidence>
<evidence type="ECO:0000259" key="11">
    <source>
        <dbReference type="PROSITE" id="PS51485"/>
    </source>
</evidence>
<dbReference type="Proteomes" id="UP001180020">
    <property type="component" value="Unassembled WGS sequence"/>
</dbReference>
<comment type="caution">
    <text evidence="12">The sequence shown here is derived from an EMBL/GenBank/DDBJ whole genome shotgun (WGS) entry which is preliminary data.</text>
</comment>
<evidence type="ECO:0000256" key="9">
    <source>
        <dbReference type="ARBA" id="ARBA00035011"/>
    </source>
</evidence>
<evidence type="ECO:0000256" key="5">
    <source>
        <dbReference type="ARBA" id="ARBA00023136"/>
    </source>
</evidence>